<dbReference type="PANTHER" id="PTHR25466:SF14">
    <property type="entry name" value="BUTYROPHILIN SUBFAMILY 2 MEMBER A2-LIKE-RELATED"/>
    <property type="match status" value="1"/>
</dbReference>
<dbReference type="PROSITE" id="PS50835">
    <property type="entry name" value="IG_LIKE"/>
    <property type="match status" value="2"/>
</dbReference>
<evidence type="ECO:0000256" key="8">
    <source>
        <dbReference type="ARBA" id="ARBA00023170"/>
    </source>
</evidence>
<dbReference type="FunFam" id="2.60.40.10:FF:000142">
    <property type="entry name" value="V-set domain-containing T-cell activation inhibitor 1"/>
    <property type="match status" value="2"/>
</dbReference>
<evidence type="ECO:0000256" key="4">
    <source>
        <dbReference type="ARBA" id="ARBA00022729"/>
    </source>
</evidence>
<protein>
    <recommendedName>
        <fullName evidence="13">Ig-like domain-containing protein</fullName>
    </recommendedName>
</protein>
<evidence type="ECO:0000256" key="12">
    <source>
        <dbReference type="SAM" id="SignalP"/>
    </source>
</evidence>
<dbReference type="SMART" id="SM00406">
    <property type="entry name" value="IGv"/>
    <property type="match status" value="2"/>
</dbReference>
<dbReference type="Ensembl" id="ENSCCRT00020109589.1">
    <property type="protein sequence ID" value="ENSCCRP00020100234.1"/>
    <property type="gene ID" value="ENSCCRG00020046052.1"/>
</dbReference>
<sequence length="291" mass="32823">KCIHLSLSFNFFLFSVSLLVTVEGVVGGSVFLPCSAREPQLITEDITVNWRYGDRLIVYAIIKGKVSVEGQDPKYKNRAESFPEEYLRGNFSLKLSDLQHTDAGKYQCYIIEESDIQTVELLIKVPLQVLIVGYVGDSVVLPCSSELNTEDITVHWRHNDSLKVYDIIKGKVSVEEQDSVYKNRTESFPQSYKTGNFSLKLNNLQYNDTGNYTCHITNELLIHTMEILVKDEKDHGTQSRTEKIVTLVAFAFCSHSVLYLCILTREAVCLLITVSVLAYSGFLCGGMSFQT</sequence>
<evidence type="ECO:0000259" key="13">
    <source>
        <dbReference type="PROSITE" id="PS50835"/>
    </source>
</evidence>
<feature type="domain" description="Ig-like" evidence="13">
    <location>
        <begin position="126"/>
        <end position="218"/>
    </location>
</feature>
<dbReference type="InterPro" id="IPR013106">
    <property type="entry name" value="Ig_V-set"/>
</dbReference>
<dbReference type="Proteomes" id="UP000694701">
    <property type="component" value="Unplaced"/>
</dbReference>
<dbReference type="GO" id="GO:0042130">
    <property type="term" value="P:negative regulation of T cell proliferation"/>
    <property type="evidence" value="ECO:0007669"/>
    <property type="project" value="TreeGrafter"/>
</dbReference>
<dbReference type="SUPFAM" id="SSF48726">
    <property type="entry name" value="Immunoglobulin"/>
    <property type="match status" value="2"/>
</dbReference>
<keyword evidence="8" id="KW-0675">Receptor</keyword>
<reference evidence="14" key="1">
    <citation type="submission" date="2025-08" db="UniProtKB">
        <authorList>
            <consortium name="Ensembl"/>
        </authorList>
    </citation>
    <scope>IDENTIFICATION</scope>
</reference>
<keyword evidence="9" id="KW-0325">Glycoprotein</keyword>
<evidence type="ECO:0000256" key="11">
    <source>
        <dbReference type="SAM" id="Phobius"/>
    </source>
</evidence>
<evidence type="ECO:0000256" key="5">
    <source>
        <dbReference type="ARBA" id="ARBA00022989"/>
    </source>
</evidence>
<feature type="transmembrane region" description="Helical" evidence="11">
    <location>
        <begin position="269"/>
        <end position="289"/>
    </location>
</feature>
<feature type="chain" id="PRO_5034297112" description="Ig-like domain-containing protein" evidence="12">
    <location>
        <begin position="28"/>
        <end position="291"/>
    </location>
</feature>
<evidence type="ECO:0000256" key="6">
    <source>
        <dbReference type="ARBA" id="ARBA00023136"/>
    </source>
</evidence>
<keyword evidence="6 11" id="KW-0472">Membrane</keyword>
<dbReference type="SMART" id="SM00408">
    <property type="entry name" value="IGc2"/>
    <property type="match status" value="2"/>
</dbReference>
<keyword evidence="5 11" id="KW-1133">Transmembrane helix</keyword>
<dbReference type="AlphaFoldDB" id="A0A8C2JZ54"/>
<keyword evidence="7" id="KW-1015">Disulfide bond</keyword>
<name>A0A8C2JZ54_CYPCA</name>
<dbReference type="InterPro" id="IPR007110">
    <property type="entry name" value="Ig-like_dom"/>
</dbReference>
<dbReference type="GO" id="GO:0009897">
    <property type="term" value="C:external side of plasma membrane"/>
    <property type="evidence" value="ECO:0007669"/>
    <property type="project" value="TreeGrafter"/>
</dbReference>
<evidence type="ECO:0000256" key="9">
    <source>
        <dbReference type="ARBA" id="ARBA00023180"/>
    </source>
</evidence>
<dbReference type="Pfam" id="PF07686">
    <property type="entry name" value="V-set"/>
    <property type="match status" value="2"/>
</dbReference>
<accession>A0A8C2JZ54</accession>
<evidence type="ECO:0000256" key="7">
    <source>
        <dbReference type="ARBA" id="ARBA00023157"/>
    </source>
</evidence>
<keyword evidence="10" id="KW-0393">Immunoglobulin domain</keyword>
<feature type="transmembrane region" description="Helical" evidence="11">
    <location>
        <begin position="244"/>
        <end position="262"/>
    </location>
</feature>
<evidence type="ECO:0000256" key="10">
    <source>
        <dbReference type="ARBA" id="ARBA00023319"/>
    </source>
</evidence>
<dbReference type="InterPro" id="IPR051713">
    <property type="entry name" value="T-cell_Activation_Regulation"/>
</dbReference>
<dbReference type="SMART" id="SM00409">
    <property type="entry name" value="IG"/>
    <property type="match status" value="2"/>
</dbReference>
<comment type="subcellular location">
    <subcellularLocation>
        <location evidence="1">Cell membrane</location>
        <topology evidence="1">Single-pass type I membrane protein</topology>
    </subcellularLocation>
</comment>
<evidence type="ECO:0000313" key="14">
    <source>
        <dbReference type="Ensembl" id="ENSCCRP00020100234.1"/>
    </source>
</evidence>
<dbReference type="GO" id="GO:0071222">
    <property type="term" value="P:cellular response to lipopolysaccharide"/>
    <property type="evidence" value="ECO:0007669"/>
    <property type="project" value="TreeGrafter"/>
</dbReference>
<keyword evidence="4 12" id="KW-0732">Signal</keyword>
<dbReference type="InterPro" id="IPR003599">
    <property type="entry name" value="Ig_sub"/>
</dbReference>
<organism evidence="14 15">
    <name type="scientific">Cyprinus carpio</name>
    <name type="common">Common carp</name>
    <dbReference type="NCBI Taxonomy" id="7962"/>
    <lineage>
        <taxon>Eukaryota</taxon>
        <taxon>Metazoa</taxon>
        <taxon>Chordata</taxon>
        <taxon>Craniata</taxon>
        <taxon>Vertebrata</taxon>
        <taxon>Euteleostomi</taxon>
        <taxon>Actinopterygii</taxon>
        <taxon>Neopterygii</taxon>
        <taxon>Teleostei</taxon>
        <taxon>Ostariophysi</taxon>
        <taxon>Cypriniformes</taxon>
        <taxon>Cyprinidae</taxon>
        <taxon>Cyprininae</taxon>
        <taxon>Cyprinus</taxon>
    </lineage>
</organism>
<dbReference type="GO" id="GO:0042102">
    <property type="term" value="P:positive regulation of T cell proliferation"/>
    <property type="evidence" value="ECO:0007669"/>
    <property type="project" value="TreeGrafter"/>
</dbReference>
<dbReference type="InterPro" id="IPR003598">
    <property type="entry name" value="Ig_sub2"/>
</dbReference>
<dbReference type="InterPro" id="IPR013783">
    <property type="entry name" value="Ig-like_fold"/>
</dbReference>
<dbReference type="InterPro" id="IPR036179">
    <property type="entry name" value="Ig-like_dom_sf"/>
</dbReference>
<dbReference type="PANTHER" id="PTHR25466">
    <property type="entry name" value="T-LYMPHOCYTE ACTIVATION ANTIGEN"/>
    <property type="match status" value="1"/>
</dbReference>
<feature type="signal peptide" evidence="12">
    <location>
        <begin position="1"/>
        <end position="27"/>
    </location>
</feature>
<evidence type="ECO:0000256" key="1">
    <source>
        <dbReference type="ARBA" id="ARBA00004251"/>
    </source>
</evidence>
<dbReference type="GO" id="GO:0006955">
    <property type="term" value="P:immune response"/>
    <property type="evidence" value="ECO:0007669"/>
    <property type="project" value="TreeGrafter"/>
</dbReference>
<evidence type="ECO:0000313" key="15">
    <source>
        <dbReference type="Proteomes" id="UP000694701"/>
    </source>
</evidence>
<evidence type="ECO:0000256" key="2">
    <source>
        <dbReference type="ARBA" id="ARBA00022475"/>
    </source>
</evidence>
<dbReference type="Gene3D" id="2.60.40.10">
    <property type="entry name" value="Immunoglobulins"/>
    <property type="match status" value="2"/>
</dbReference>
<dbReference type="GO" id="GO:0031295">
    <property type="term" value="P:T cell costimulation"/>
    <property type="evidence" value="ECO:0007669"/>
    <property type="project" value="TreeGrafter"/>
</dbReference>
<keyword evidence="2" id="KW-1003">Cell membrane</keyword>
<evidence type="ECO:0000256" key="3">
    <source>
        <dbReference type="ARBA" id="ARBA00022692"/>
    </source>
</evidence>
<dbReference type="GO" id="GO:0007166">
    <property type="term" value="P:cell surface receptor signaling pathway"/>
    <property type="evidence" value="ECO:0007669"/>
    <property type="project" value="TreeGrafter"/>
</dbReference>
<proteinExistence type="predicted"/>
<feature type="domain" description="Ig-like" evidence="13">
    <location>
        <begin position="27"/>
        <end position="120"/>
    </location>
</feature>
<keyword evidence="3 11" id="KW-0812">Transmembrane</keyword>